<keyword evidence="4" id="KW-0804">Transcription</keyword>
<keyword evidence="9" id="KW-1185">Reference proteome</keyword>
<evidence type="ECO:0008006" key="10">
    <source>
        <dbReference type="Google" id="ProtNLM"/>
    </source>
</evidence>
<keyword evidence="2" id="KW-0238">DNA-binding</keyword>
<dbReference type="GO" id="GO:0003677">
    <property type="term" value="F:DNA binding"/>
    <property type="evidence" value="ECO:0007669"/>
    <property type="project" value="UniProtKB-KW"/>
</dbReference>
<reference evidence="8 9" key="1">
    <citation type="submission" date="2024-05" db="EMBL/GenBank/DDBJ databases">
        <title>De novo assembly of an allotetraploid wild potato.</title>
        <authorList>
            <person name="Hosaka A.J."/>
        </authorList>
    </citation>
    <scope>NUCLEOTIDE SEQUENCE [LARGE SCALE GENOMIC DNA]</scope>
    <source>
        <tissue evidence="8">Young leaves</tissue>
    </source>
</reference>
<name>A0ABD2UAE6_9SOLN</name>
<keyword evidence="3" id="KW-0371">Homeobox</keyword>
<evidence type="ECO:0000259" key="7">
    <source>
        <dbReference type="Pfam" id="PF25797"/>
    </source>
</evidence>
<dbReference type="InterPro" id="IPR057993">
    <property type="entry name" value="HD-Zip_IV_C"/>
</dbReference>
<dbReference type="Proteomes" id="UP001627284">
    <property type="component" value="Unassembled WGS sequence"/>
</dbReference>
<keyword evidence="1" id="KW-0805">Transcription regulation</keyword>
<evidence type="ECO:0000313" key="9">
    <source>
        <dbReference type="Proteomes" id="UP001627284"/>
    </source>
</evidence>
<organism evidence="8 9">
    <name type="scientific">Solanum stoloniferum</name>
    <dbReference type="NCBI Taxonomy" id="62892"/>
    <lineage>
        <taxon>Eukaryota</taxon>
        <taxon>Viridiplantae</taxon>
        <taxon>Streptophyta</taxon>
        <taxon>Embryophyta</taxon>
        <taxon>Tracheophyta</taxon>
        <taxon>Spermatophyta</taxon>
        <taxon>Magnoliopsida</taxon>
        <taxon>eudicotyledons</taxon>
        <taxon>Gunneridae</taxon>
        <taxon>Pentapetalae</taxon>
        <taxon>asterids</taxon>
        <taxon>lamiids</taxon>
        <taxon>Solanales</taxon>
        <taxon>Solanaceae</taxon>
        <taxon>Solanoideae</taxon>
        <taxon>Solaneae</taxon>
        <taxon>Solanum</taxon>
    </lineage>
</organism>
<dbReference type="InterPro" id="IPR002913">
    <property type="entry name" value="START_lipid-bd_dom"/>
</dbReference>
<proteinExistence type="predicted"/>
<evidence type="ECO:0000256" key="3">
    <source>
        <dbReference type="ARBA" id="ARBA00023155"/>
    </source>
</evidence>
<dbReference type="PANTHER" id="PTHR45654:SF20">
    <property type="entry name" value="HOMEOBOX PROTEIN"/>
    <property type="match status" value="1"/>
</dbReference>
<dbReference type="EMBL" id="JBJKTR010000006">
    <property type="protein sequence ID" value="KAL3365705.1"/>
    <property type="molecule type" value="Genomic_DNA"/>
</dbReference>
<keyword evidence="5" id="KW-0539">Nucleus</keyword>
<evidence type="ECO:0000313" key="8">
    <source>
        <dbReference type="EMBL" id="KAL3365705.1"/>
    </source>
</evidence>
<dbReference type="InterPro" id="IPR042160">
    <property type="entry name" value="HD-Zip_IV"/>
</dbReference>
<sequence length="289" mass="32443">MLLNLTLNGLNELLKLAMSDEPFWVRSLDGGGKILNMEEHARSFIPIIGIKPSHFTTETTRSFGTVAGNSLTLIEMLMNEIIWIEHVEYDEIFVHHLYRPLIKTGLGFGAQRWTSSLQKHFEFLRVMTSFVDSTVDSKGEIGMGILAQRMTHNFCAGICATSNKWKTIQIEMGQDANLMMRKNITDLGEPIGVILIATKTIQLPIKPQYLFEFFTNKNMRSQWDILSYSGPMKNMIHIIKGQNLESSVSLLCANGDDIIANQNNMLIFQGTCTDATGSLLVYAIVDSSK</sequence>
<evidence type="ECO:0000259" key="6">
    <source>
        <dbReference type="Pfam" id="PF01852"/>
    </source>
</evidence>
<dbReference type="Pfam" id="PF25797">
    <property type="entry name" value="PDF2_C"/>
    <property type="match status" value="1"/>
</dbReference>
<feature type="domain" description="HD-Zip IV C-terminal" evidence="7">
    <location>
        <begin position="145"/>
        <end position="288"/>
    </location>
</feature>
<dbReference type="AlphaFoldDB" id="A0ABD2UAE6"/>
<evidence type="ECO:0000256" key="4">
    <source>
        <dbReference type="ARBA" id="ARBA00023163"/>
    </source>
</evidence>
<evidence type="ECO:0000256" key="5">
    <source>
        <dbReference type="ARBA" id="ARBA00023242"/>
    </source>
</evidence>
<protein>
    <recommendedName>
        <fullName evidence="10">START domain-containing protein</fullName>
    </recommendedName>
</protein>
<evidence type="ECO:0000256" key="2">
    <source>
        <dbReference type="ARBA" id="ARBA00023125"/>
    </source>
</evidence>
<dbReference type="PANTHER" id="PTHR45654">
    <property type="entry name" value="HOMEOBOX-LEUCINE ZIPPER PROTEIN MERISTEM L1"/>
    <property type="match status" value="1"/>
</dbReference>
<feature type="domain" description="START" evidence="6">
    <location>
        <begin position="81"/>
        <end position="120"/>
    </location>
</feature>
<dbReference type="Pfam" id="PF01852">
    <property type="entry name" value="START"/>
    <property type="match status" value="1"/>
</dbReference>
<comment type="caution">
    <text evidence="8">The sequence shown here is derived from an EMBL/GenBank/DDBJ whole genome shotgun (WGS) entry which is preliminary data.</text>
</comment>
<evidence type="ECO:0000256" key="1">
    <source>
        <dbReference type="ARBA" id="ARBA00023015"/>
    </source>
</evidence>
<accession>A0ABD2UAE6</accession>
<gene>
    <name evidence="8" type="ORF">AABB24_010708</name>
</gene>